<comment type="caution">
    <text evidence="3">The sequence shown here is derived from an EMBL/GenBank/DDBJ whole genome shotgun (WGS) entry which is preliminary data.</text>
</comment>
<evidence type="ECO:0000313" key="4">
    <source>
        <dbReference type="Proteomes" id="UP001609175"/>
    </source>
</evidence>
<feature type="domain" description="Glycosyltransferase family 28 N-terminal" evidence="1">
    <location>
        <begin position="4"/>
        <end position="105"/>
    </location>
</feature>
<accession>A0ABW7JVR8</accession>
<protein>
    <submittedName>
        <fullName evidence="3">Glycosyltransferase</fullName>
    </submittedName>
</protein>
<dbReference type="Gene3D" id="3.40.50.2000">
    <property type="entry name" value="Glycogen Phosphorylase B"/>
    <property type="match status" value="2"/>
</dbReference>
<evidence type="ECO:0000313" key="3">
    <source>
        <dbReference type="EMBL" id="MFH5212106.1"/>
    </source>
</evidence>
<proteinExistence type="predicted"/>
<name>A0ABW7JVR8_9NOCA</name>
<dbReference type="CDD" id="cd03784">
    <property type="entry name" value="GT1_Gtf-like"/>
    <property type="match status" value="1"/>
</dbReference>
<dbReference type="InterPro" id="IPR050426">
    <property type="entry name" value="Glycosyltransferase_28"/>
</dbReference>
<dbReference type="EMBL" id="JBIMSO010000142">
    <property type="protein sequence ID" value="MFH5212106.1"/>
    <property type="molecule type" value="Genomic_DNA"/>
</dbReference>
<dbReference type="InterPro" id="IPR004276">
    <property type="entry name" value="GlycoTrans_28_N"/>
</dbReference>
<feature type="domain" description="Erythromycin biosynthesis protein CIII-like C-terminal" evidence="2">
    <location>
        <begin position="308"/>
        <end position="418"/>
    </location>
</feature>
<dbReference type="InterPro" id="IPR010610">
    <property type="entry name" value="EryCIII-like_C"/>
</dbReference>
<organism evidence="3 4">
    <name type="scientific">Antrihabitans spumae</name>
    <dbReference type="NCBI Taxonomy" id="3373370"/>
    <lineage>
        <taxon>Bacteria</taxon>
        <taxon>Bacillati</taxon>
        <taxon>Actinomycetota</taxon>
        <taxon>Actinomycetes</taxon>
        <taxon>Mycobacteriales</taxon>
        <taxon>Nocardiaceae</taxon>
        <taxon>Antrihabitans</taxon>
    </lineage>
</organism>
<evidence type="ECO:0000259" key="2">
    <source>
        <dbReference type="Pfam" id="PF06722"/>
    </source>
</evidence>
<dbReference type="RefSeq" id="WP_395119155.1">
    <property type="nucleotide sequence ID" value="NZ_JBIMSO010000142.1"/>
</dbReference>
<evidence type="ECO:0000259" key="1">
    <source>
        <dbReference type="Pfam" id="PF03033"/>
    </source>
</evidence>
<dbReference type="PANTHER" id="PTHR48050">
    <property type="entry name" value="STEROL 3-BETA-GLUCOSYLTRANSFERASE"/>
    <property type="match status" value="1"/>
</dbReference>
<dbReference type="Pfam" id="PF03033">
    <property type="entry name" value="Glyco_transf_28"/>
    <property type="match status" value="1"/>
</dbReference>
<dbReference type="Proteomes" id="UP001609175">
    <property type="component" value="Unassembled WGS sequence"/>
</dbReference>
<dbReference type="Pfam" id="PF06722">
    <property type="entry name" value="EryCIII-like_C"/>
    <property type="match status" value="1"/>
</dbReference>
<dbReference type="InterPro" id="IPR002213">
    <property type="entry name" value="UDP_glucos_trans"/>
</dbReference>
<gene>
    <name evidence="3" type="ORF">ACHIPZ_28465</name>
</gene>
<reference evidence="3 4" key="1">
    <citation type="submission" date="2024-10" db="EMBL/GenBank/DDBJ databases">
        <authorList>
            <person name="Riesco R."/>
        </authorList>
    </citation>
    <scope>NUCLEOTIDE SEQUENCE [LARGE SCALE GENOMIC DNA]</scope>
    <source>
        <strain evidence="3 4">NCIMB 15449</strain>
    </source>
</reference>
<sequence>MRIALPLAGTRGDVQPAVALGVELKGRGHDVVIGAPPNLVDFATRAGLETIACGPDVQKLYESDEGQRALASGSTFKLMPMVAKQMAEYADRFDDEMIDVCSGADLIVSTTMTEDRGQSIAEAMSIPLVSLHTFPCRKNSKYPFPNGLPPQWSPPGPVNSATWVVAENVRRVVFMKYLNKLRAKLDLPSTRQSVAAALHRDGVPEVQIYDPVLLPGLADEWAGQRPFTGFLELTRATREAVGELADAHDDVLSWIAAGPPPIYFGFGSMPIRDAATVVAQVDDVTCRLGQRALVSAGWSDLDRANAATGDHVKIVGALAHDIVFQHCAGAVHHGGVGTLFESLRAGLPTMVCSVSFEQPMWGTQVERLGLGSHVRFTKLDAATLESGLRVLLEDATIEHARDMGAQLAKSAQACAAVADIVEAHAAKWEAK</sequence>
<dbReference type="PANTHER" id="PTHR48050:SF13">
    <property type="entry name" value="STEROL 3-BETA-GLUCOSYLTRANSFERASE UGT80A2"/>
    <property type="match status" value="1"/>
</dbReference>
<dbReference type="SUPFAM" id="SSF53756">
    <property type="entry name" value="UDP-Glycosyltransferase/glycogen phosphorylase"/>
    <property type="match status" value="1"/>
</dbReference>